<name>A0A7I8VFZ7_9ANNE</name>
<accession>A0A7I8VFZ7</accession>
<dbReference type="Proteomes" id="UP000549394">
    <property type="component" value="Unassembled WGS sequence"/>
</dbReference>
<feature type="region of interest" description="Disordered" evidence="2">
    <location>
        <begin position="202"/>
        <end position="234"/>
    </location>
</feature>
<dbReference type="AlphaFoldDB" id="A0A7I8VFZ7"/>
<dbReference type="EMBL" id="CAJFCJ010000005">
    <property type="protein sequence ID" value="CAD5114562.1"/>
    <property type="molecule type" value="Genomic_DNA"/>
</dbReference>
<sequence length="234" mass="26906">MAGNRQQRSDAGPRNSKKRKSRANELKSGNDGPPPTKIYFQESAQKSNKYQNVAAAATSPMVQPQIATEGDDDLNNFTDVFFDEELDEKLIELEKEKEKELKEIDNTYREVKDLLFKKSELLQENLKYLNEEKKRRMQNLLDETYNHFSQRYNIRETTLHELAENEEPVDLQVAKNLIVKMSYSEKDGVKEVEIEQVTLPDCLMATPRASQSNSSKATTTRRPKQSSSTPISKK</sequence>
<reference evidence="3 4" key="1">
    <citation type="submission" date="2020-08" db="EMBL/GenBank/DDBJ databases">
        <authorList>
            <person name="Hejnol A."/>
        </authorList>
    </citation>
    <scope>NUCLEOTIDE SEQUENCE [LARGE SCALE GENOMIC DNA]</scope>
</reference>
<feature type="compositionally biased region" description="Polar residues" evidence="2">
    <location>
        <begin position="208"/>
        <end position="218"/>
    </location>
</feature>
<evidence type="ECO:0000256" key="2">
    <source>
        <dbReference type="SAM" id="MobiDB-lite"/>
    </source>
</evidence>
<organism evidence="3 4">
    <name type="scientific">Dimorphilus gyrociliatus</name>
    <dbReference type="NCBI Taxonomy" id="2664684"/>
    <lineage>
        <taxon>Eukaryota</taxon>
        <taxon>Metazoa</taxon>
        <taxon>Spiralia</taxon>
        <taxon>Lophotrochozoa</taxon>
        <taxon>Annelida</taxon>
        <taxon>Polychaeta</taxon>
        <taxon>Polychaeta incertae sedis</taxon>
        <taxon>Dinophilidae</taxon>
        <taxon>Dimorphilus</taxon>
    </lineage>
</organism>
<keyword evidence="1" id="KW-0175">Coiled coil</keyword>
<protein>
    <submittedName>
        <fullName evidence="3">Uncharacterized protein</fullName>
    </submittedName>
</protein>
<feature type="compositionally biased region" description="Polar residues" evidence="2">
    <location>
        <begin position="225"/>
        <end position="234"/>
    </location>
</feature>
<keyword evidence="4" id="KW-1185">Reference proteome</keyword>
<evidence type="ECO:0000256" key="1">
    <source>
        <dbReference type="SAM" id="Coils"/>
    </source>
</evidence>
<evidence type="ECO:0000313" key="3">
    <source>
        <dbReference type="EMBL" id="CAD5114562.1"/>
    </source>
</evidence>
<feature type="region of interest" description="Disordered" evidence="2">
    <location>
        <begin position="1"/>
        <end position="45"/>
    </location>
</feature>
<feature type="coiled-coil region" evidence="1">
    <location>
        <begin position="83"/>
        <end position="143"/>
    </location>
</feature>
<evidence type="ECO:0000313" key="4">
    <source>
        <dbReference type="Proteomes" id="UP000549394"/>
    </source>
</evidence>
<gene>
    <name evidence="3" type="ORF">DGYR_LOCUS3390</name>
</gene>
<comment type="caution">
    <text evidence="3">The sequence shown here is derived from an EMBL/GenBank/DDBJ whole genome shotgun (WGS) entry which is preliminary data.</text>
</comment>
<proteinExistence type="predicted"/>